<keyword evidence="2" id="KW-1133">Transmembrane helix</keyword>
<proteinExistence type="predicted"/>
<reference evidence="3 4" key="1">
    <citation type="journal article" date="2021" name="Nat. Commun.">
        <title>Genetic determinants of endophytism in the Arabidopsis root mycobiome.</title>
        <authorList>
            <person name="Mesny F."/>
            <person name="Miyauchi S."/>
            <person name="Thiergart T."/>
            <person name="Pickel B."/>
            <person name="Atanasova L."/>
            <person name="Karlsson M."/>
            <person name="Huettel B."/>
            <person name="Barry K.W."/>
            <person name="Haridas S."/>
            <person name="Chen C."/>
            <person name="Bauer D."/>
            <person name="Andreopoulos W."/>
            <person name="Pangilinan J."/>
            <person name="LaButti K."/>
            <person name="Riley R."/>
            <person name="Lipzen A."/>
            <person name="Clum A."/>
            <person name="Drula E."/>
            <person name="Henrissat B."/>
            <person name="Kohler A."/>
            <person name="Grigoriev I.V."/>
            <person name="Martin F.M."/>
            <person name="Hacquard S."/>
        </authorList>
    </citation>
    <scope>NUCLEOTIDE SEQUENCE [LARGE SCALE GENOMIC DNA]</scope>
    <source>
        <strain evidence="3 4">MPI-CAGE-CH-0241</strain>
    </source>
</reference>
<feature type="compositionally biased region" description="Gly residues" evidence="1">
    <location>
        <begin position="1"/>
        <end position="15"/>
    </location>
</feature>
<sequence>MDYGGEGRGWGLGEGAKGRGEGKEGGKEGVGRGKKIIKSGKQGVATGQKEPGTKADRHCSPPRCEWWPVGECGLQAGVQMSVFGDCRRLVAWCRYVGDFAPVDGQRIDERVFLMYFLLFLFFFGFWSPCTNLLTAWIVWRGVRRQASAKATSRKQSSQKERQARPCHTRFLYVCVSLSV</sequence>
<evidence type="ECO:0000256" key="2">
    <source>
        <dbReference type="SAM" id="Phobius"/>
    </source>
</evidence>
<dbReference type="EMBL" id="JAGPYM010000004">
    <property type="protein sequence ID" value="KAH6895335.1"/>
    <property type="molecule type" value="Genomic_DNA"/>
</dbReference>
<name>A0A9P8WB58_9HYPO</name>
<organism evidence="3 4">
    <name type="scientific">Thelonectria olida</name>
    <dbReference type="NCBI Taxonomy" id="1576542"/>
    <lineage>
        <taxon>Eukaryota</taxon>
        <taxon>Fungi</taxon>
        <taxon>Dikarya</taxon>
        <taxon>Ascomycota</taxon>
        <taxon>Pezizomycotina</taxon>
        <taxon>Sordariomycetes</taxon>
        <taxon>Hypocreomycetidae</taxon>
        <taxon>Hypocreales</taxon>
        <taxon>Nectriaceae</taxon>
        <taxon>Thelonectria</taxon>
    </lineage>
</organism>
<keyword evidence="2" id="KW-0812">Transmembrane</keyword>
<protein>
    <submittedName>
        <fullName evidence="3">Uncharacterized protein</fullName>
    </submittedName>
</protein>
<evidence type="ECO:0000313" key="3">
    <source>
        <dbReference type="EMBL" id="KAH6895335.1"/>
    </source>
</evidence>
<gene>
    <name evidence="3" type="ORF">B0T10DRAFT_213135</name>
</gene>
<comment type="caution">
    <text evidence="3">The sequence shown here is derived from an EMBL/GenBank/DDBJ whole genome shotgun (WGS) entry which is preliminary data.</text>
</comment>
<keyword evidence="4" id="KW-1185">Reference proteome</keyword>
<evidence type="ECO:0000313" key="4">
    <source>
        <dbReference type="Proteomes" id="UP000777438"/>
    </source>
</evidence>
<dbReference type="Proteomes" id="UP000777438">
    <property type="component" value="Unassembled WGS sequence"/>
</dbReference>
<feature type="region of interest" description="Disordered" evidence="1">
    <location>
        <begin position="1"/>
        <end position="59"/>
    </location>
</feature>
<dbReference type="AlphaFoldDB" id="A0A9P8WB58"/>
<keyword evidence="2" id="KW-0472">Membrane</keyword>
<feature type="transmembrane region" description="Helical" evidence="2">
    <location>
        <begin position="112"/>
        <end position="139"/>
    </location>
</feature>
<evidence type="ECO:0000256" key="1">
    <source>
        <dbReference type="SAM" id="MobiDB-lite"/>
    </source>
</evidence>
<accession>A0A9P8WB58</accession>
<feature type="compositionally biased region" description="Basic and acidic residues" evidence="1">
    <location>
        <begin position="16"/>
        <end position="31"/>
    </location>
</feature>